<dbReference type="Proteomes" id="UP001303889">
    <property type="component" value="Unassembled WGS sequence"/>
</dbReference>
<gene>
    <name evidence="1" type="ORF">C8A05DRAFT_15902</name>
</gene>
<accession>A0AAN6MKL1</accession>
<evidence type="ECO:0000313" key="1">
    <source>
        <dbReference type="EMBL" id="KAK3901994.1"/>
    </source>
</evidence>
<name>A0AAN6MKL1_9PEZI</name>
<dbReference type="AlphaFoldDB" id="A0AAN6MKL1"/>
<keyword evidence="2" id="KW-1185">Reference proteome</keyword>
<feature type="non-terminal residue" evidence="1">
    <location>
        <position position="1"/>
    </location>
</feature>
<sequence>FLPASAIIKKLKPTWDAEFDGEKETYRKLAPLQGHVIPVFYDEGICDGVRELLLSDLGDTSLHAERASCLSKLDLKRLIRPAVWAMLELGVEPADQNPRNYHLVGDGVFVLDFEDTAEVVDRARLRSLRRLWRMGLRTGRCLSPA</sequence>
<evidence type="ECO:0000313" key="2">
    <source>
        <dbReference type="Proteomes" id="UP001303889"/>
    </source>
</evidence>
<protein>
    <submittedName>
        <fullName evidence="1">Uncharacterized protein</fullName>
    </submittedName>
</protein>
<proteinExistence type="predicted"/>
<dbReference type="EMBL" id="MU855540">
    <property type="protein sequence ID" value="KAK3901994.1"/>
    <property type="molecule type" value="Genomic_DNA"/>
</dbReference>
<comment type="caution">
    <text evidence="1">The sequence shown here is derived from an EMBL/GenBank/DDBJ whole genome shotgun (WGS) entry which is preliminary data.</text>
</comment>
<reference evidence="1" key="2">
    <citation type="submission" date="2023-05" db="EMBL/GenBank/DDBJ databases">
        <authorList>
            <consortium name="Lawrence Berkeley National Laboratory"/>
            <person name="Steindorff A."/>
            <person name="Hensen N."/>
            <person name="Bonometti L."/>
            <person name="Westerberg I."/>
            <person name="Brannstrom I.O."/>
            <person name="Guillou S."/>
            <person name="Cros-Aarteil S."/>
            <person name="Calhoun S."/>
            <person name="Haridas S."/>
            <person name="Kuo A."/>
            <person name="Mondo S."/>
            <person name="Pangilinan J."/>
            <person name="Riley R."/>
            <person name="Labutti K."/>
            <person name="Andreopoulos B."/>
            <person name="Lipzen A."/>
            <person name="Chen C."/>
            <person name="Yanf M."/>
            <person name="Daum C."/>
            <person name="Ng V."/>
            <person name="Clum A."/>
            <person name="Ohm R."/>
            <person name="Martin F."/>
            <person name="Silar P."/>
            <person name="Natvig D."/>
            <person name="Lalanne C."/>
            <person name="Gautier V."/>
            <person name="Ament-Velasquez S.L."/>
            <person name="Kruys A."/>
            <person name="Hutchinson M.I."/>
            <person name="Powell A.J."/>
            <person name="Barry K."/>
            <person name="Miller A.N."/>
            <person name="Grigoriev I.V."/>
            <person name="Debuchy R."/>
            <person name="Gladieux P."/>
            <person name="Thoren M.H."/>
            <person name="Johannesson H."/>
        </authorList>
    </citation>
    <scope>NUCLEOTIDE SEQUENCE</scope>
    <source>
        <strain evidence="1">CBS 103.79</strain>
    </source>
</reference>
<organism evidence="1 2">
    <name type="scientific">Staphylotrichum tortipilum</name>
    <dbReference type="NCBI Taxonomy" id="2831512"/>
    <lineage>
        <taxon>Eukaryota</taxon>
        <taxon>Fungi</taxon>
        <taxon>Dikarya</taxon>
        <taxon>Ascomycota</taxon>
        <taxon>Pezizomycotina</taxon>
        <taxon>Sordariomycetes</taxon>
        <taxon>Sordariomycetidae</taxon>
        <taxon>Sordariales</taxon>
        <taxon>Chaetomiaceae</taxon>
        <taxon>Staphylotrichum</taxon>
    </lineage>
</organism>
<reference evidence="1" key="1">
    <citation type="journal article" date="2023" name="Mol. Phylogenet. Evol.">
        <title>Genome-scale phylogeny and comparative genomics of the fungal order Sordariales.</title>
        <authorList>
            <person name="Hensen N."/>
            <person name="Bonometti L."/>
            <person name="Westerberg I."/>
            <person name="Brannstrom I.O."/>
            <person name="Guillou S."/>
            <person name="Cros-Aarteil S."/>
            <person name="Calhoun S."/>
            <person name="Haridas S."/>
            <person name="Kuo A."/>
            <person name="Mondo S."/>
            <person name="Pangilinan J."/>
            <person name="Riley R."/>
            <person name="LaButti K."/>
            <person name="Andreopoulos B."/>
            <person name="Lipzen A."/>
            <person name="Chen C."/>
            <person name="Yan M."/>
            <person name="Daum C."/>
            <person name="Ng V."/>
            <person name="Clum A."/>
            <person name="Steindorff A."/>
            <person name="Ohm R.A."/>
            <person name="Martin F."/>
            <person name="Silar P."/>
            <person name="Natvig D.O."/>
            <person name="Lalanne C."/>
            <person name="Gautier V."/>
            <person name="Ament-Velasquez S.L."/>
            <person name="Kruys A."/>
            <person name="Hutchinson M.I."/>
            <person name="Powell A.J."/>
            <person name="Barry K."/>
            <person name="Miller A.N."/>
            <person name="Grigoriev I.V."/>
            <person name="Debuchy R."/>
            <person name="Gladieux P."/>
            <person name="Hiltunen Thoren M."/>
            <person name="Johannesson H."/>
        </authorList>
    </citation>
    <scope>NUCLEOTIDE SEQUENCE</scope>
    <source>
        <strain evidence="1">CBS 103.79</strain>
    </source>
</reference>